<keyword evidence="4" id="KW-0804">Transcription</keyword>
<dbReference type="InterPro" id="IPR047057">
    <property type="entry name" value="MerR_fam"/>
</dbReference>
<keyword evidence="3" id="KW-0238">DNA-binding</keyword>
<keyword evidence="7" id="KW-1185">Reference proteome</keyword>
<sequence>MRPIDIARKLQISTSTLRSYEARGIVPSPQRSSSGYRLYTDEHLAYFECILAMSPGFGMDITSAVLKKIQLGELDSALWIINKAQVGNYEDKATIQQTIVFLDHLPSKRMMTIGEVATETNVPPSTIRYWEKEGYLTSIREGENNYRLYDMFQLLKVLLMKSMQNEVYSEESVRIKNTMKKLDLHDIQRMKQLISIIQEKVNKRNHMQLQGLAFLDQLCKKLKLYS</sequence>
<dbReference type="SMART" id="SM00422">
    <property type="entry name" value="HTH_MERR"/>
    <property type="match status" value="2"/>
</dbReference>
<dbReference type="PROSITE" id="PS50937">
    <property type="entry name" value="HTH_MERR_2"/>
    <property type="match status" value="2"/>
</dbReference>
<dbReference type="GO" id="GO:0003677">
    <property type="term" value="F:DNA binding"/>
    <property type="evidence" value="ECO:0007669"/>
    <property type="project" value="UniProtKB-KW"/>
</dbReference>
<dbReference type="STRING" id="333138.LQ50_05710"/>
<dbReference type="PANTHER" id="PTHR30204:SF69">
    <property type="entry name" value="MERR-FAMILY TRANSCRIPTIONAL REGULATOR"/>
    <property type="match status" value="1"/>
</dbReference>
<dbReference type="GO" id="GO:0003700">
    <property type="term" value="F:DNA-binding transcription factor activity"/>
    <property type="evidence" value="ECO:0007669"/>
    <property type="project" value="InterPro"/>
</dbReference>
<evidence type="ECO:0000259" key="5">
    <source>
        <dbReference type="PROSITE" id="PS50937"/>
    </source>
</evidence>
<dbReference type="RefSeq" id="WP_034626879.1">
    <property type="nucleotide sequence ID" value="NZ_JRJU01000004.1"/>
</dbReference>
<dbReference type="InterPro" id="IPR009061">
    <property type="entry name" value="DNA-bd_dom_put_sf"/>
</dbReference>
<dbReference type="eggNOG" id="COG0789">
    <property type="taxonomic scope" value="Bacteria"/>
</dbReference>
<dbReference type="Proteomes" id="UP000030832">
    <property type="component" value="Unassembled WGS sequence"/>
</dbReference>
<dbReference type="Pfam" id="PF00376">
    <property type="entry name" value="MerR"/>
    <property type="match status" value="2"/>
</dbReference>
<dbReference type="SUPFAM" id="SSF46955">
    <property type="entry name" value="Putative DNA-binding domain"/>
    <property type="match status" value="2"/>
</dbReference>
<feature type="domain" description="HTH merR-type" evidence="5">
    <location>
        <begin position="1"/>
        <end position="53"/>
    </location>
</feature>
<dbReference type="Gene3D" id="1.10.1660.10">
    <property type="match status" value="2"/>
</dbReference>
<dbReference type="EMBL" id="JRJU01000004">
    <property type="protein sequence ID" value="KHF41253.1"/>
    <property type="molecule type" value="Genomic_DNA"/>
</dbReference>
<evidence type="ECO:0000256" key="4">
    <source>
        <dbReference type="ARBA" id="ARBA00023163"/>
    </source>
</evidence>
<evidence type="ECO:0000313" key="6">
    <source>
        <dbReference type="EMBL" id="KHF41253.1"/>
    </source>
</evidence>
<gene>
    <name evidence="6" type="ORF">LQ50_05710</name>
</gene>
<comment type="caution">
    <text evidence="6">The sequence shown here is derived from an EMBL/GenBank/DDBJ whole genome shotgun (WGS) entry which is preliminary data.</text>
</comment>
<reference evidence="6 7" key="1">
    <citation type="submission" date="2014-09" db="EMBL/GenBank/DDBJ databases">
        <title>Genome sequencing and annotation of Bacillus Okhensis strain Kh10-101T.</title>
        <authorList>
            <person name="Prakash J.S."/>
        </authorList>
    </citation>
    <scope>NUCLEOTIDE SEQUENCE [LARGE SCALE GENOMIC DNA]</scope>
    <source>
        <strain evidence="7">Kh10-101T</strain>
    </source>
</reference>
<accession>A0A0B0IF95</accession>
<proteinExistence type="predicted"/>
<feature type="domain" description="HTH merR-type" evidence="5">
    <location>
        <begin position="110"/>
        <end position="164"/>
    </location>
</feature>
<evidence type="ECO:0000256" key="3">
    <source>
        <dbReference type="ARBA" id="ARBA00023125"/>
    </source>
</evidence>
<keyword evidence="2" id="KW-0805">Transcription regulation</keyword>
<evidence type="ECO:0000256" key="1">
    <source>
        <dbReference type="ARBA" id="ARBA00022491"/>
    </source>
</evidence>
<dbReference type="InterPro" id="IPR000551">
    <property type="entry name" value="MerR-type_HTH_dom"/>
</dbReference>
<dbReference type="PANTHER" id="PTHR30204">
    <property type="entry name" value="REDOX-CYCLING DRUG-SENSING TRANSCRIPTIONAL ACTIVATOR SOXR"/>
    <property type="match status" value="1"/>
</dbReference>
<protein>
    <recommendedName>
        <fullName evidence="5">HTH merR-type domain-containing protein</fullName>
    </recommendedName>
</protein>
<evidence type="ECO:0000256" key="2">
    <source>
        <dbReference type="ARBA" id="ARBA00023015"/>
    </source>
</evidence>
<evidence type="ECO:0000313" key="7">
    <source>
        <dbReference type="Proteomes" id="UP000030832"/>
    </source>
</evidence>
<name>A0A0B0IF95_9BACI</name>
<dbReference type="AlphaFoldDB" id="A0A0B0IF95"/>
<keyword evidence="1" id="KW-0678">Repressor</keyword>
<organism evidence="6 7">
    <name type="scientific">Halalkalibacter okhensis</name>
    <dbReference type="NCBI Taxonomy" id="333138"/>
    <lineage>
        <taxon>Bacteria</taxon>
        <taxon>Bacillati</taxon>
        <taxon>Bacillota</taxon>
        <taxon>Bacilli</taxon>
        <taxon>Bacillales</taxon>
        <taxon>Bacillaceae</taxon>
        <taxon>Halalkalibacter</taxon>
    </lineage>
</organism>